<dbReference type="Proteomes" id="UP000789572">
    <property type="component" value="Unassembled WGS sequence"/>
</dbReference>
<protein>
    <submittedName>
        <fullName evidence="1">9961_t:CDS:1</fullName>
    </submittedName>
</protein>
<keyword evidence="2" id="KW-1185">Reference proteome</keyword>
<comment type="caution">
    <text evidence="1">The sequence shown here is derived from an EMBL/GenBank/DDBJ whole genome shotgun (WGS) entry which is preliminary data.</text>
</comment>
<proteinExistence type="predicted"/>
<dbReference type="AlphaFoldDB" id="A0A9N9D286"/>
<gene>
    <name evidence="1" type="ORF">POCULU_LOCUS8492</name>
</gene>
<evidence type="ECO:0000313" key="1">
    <source>
        <dbReference type="EMBL" id="CAG8622553.1"/>
    </source>
</evidence>
<feature type="non-terminal residue" evidence="1">
    <location>
        <position position="88"/>
    </location>
</feature>
<evidence type="ECO:0000313" key="2">
    <source>
        <dbReference type="Proteomes" id="UP000789572"/>
    </source>
</evidence>
<accession>A0A9N9D286</accession>
<reference evidence="1" key="1">
    <citation type="submission" date="2021-06" db="EMBL/GenBank/DDBJ databases">
        <authorList>
            <person name="Kallberg Y."/>
            <person name="Tangrot J."/>
            <person name="Rosling A."/>
        </authorList>
    </citation>
    <scope>NUCLEOTIDE SEQUENCE</scope>
    <source>
        <strain evidence="1">IA702</strain>
    </source>
</reference>
<sequence>MPLERSSNSSVPTKKEMVTLPIEMITATAHHILENVLLFFMALFVSLGEIKSTSGRSGPQPRHYMFIHPQQQKTALREILKQRSSTTK</sequence>
<name>A0A9N9D286_9GLOM</name>
<dbReference type="OrthoDB" id="2308133at2759"/>
<organism evidence="1 2">
    <name type="scientific">Paraglomus occultum</name>
    <dbReference type="NCBI Taxonomy" id="144539"/>
    <lineage>
        <taxon>Eukaryota</taxon>
        <taxon>Fungi</taxon>
        <taxon>Fungi incertae sedis</taxon>
        <taxon>Mucoromycota</taxon>
        <taxon>Glomeromycotina</taxon>
        <taxon>Glomeromycetes</taxon>
        <taxon>Paraglomerales</taxon>
        <taxon>Paraglomeraceae</taxon>
        <taxon>Paraglomus</taxon>
    </lineage>
</organism>
<dbReference type="EMBL" id="CAJVPJ010002485">
    <property type="protein sequence ID" value="CAG8622553.1"/>
    <property type="molecule type" value="Genomic_DNA"/>
</dbReference>